<dbReference type="OrthoDB" id="6510177at2759"/>
<dbReference type="EMBL" id="BGZK01000140">
    <property type="protein sequence ID" value="GBP22415.1"/>
    <property type="molecule type" value="Genomic_DNA"/>
</dbReference>
<reference evidence="1 2" key="1">
    <citation type="journal article" date="2019" name="Commun. Biol.">
        <title>The bagworm genome reveals a unique fibroin gene that provides high tensile strength.</title>
        <authorList>
            <person name="Kono N."/>
            <person name="Nakamura H."/>
            <person name="Ohtoshi R."/>
            <person name="Tomita M."/>
            <person name="Numata K."/>
            <person name="Arakawa K."/>
        </authorList>
    </citation>
    <scope>NUCLEOTIDE SEQUENCE [LARGE SCALE GENOMIC DNA]</scope>
</reference>
<proteinExistence type="predicted"/>
<comment type="caution">
    <text evidence="1">The sequence shown here is derived from an EMBL/GenBank/DDBJ whole genome shotgun (WGS) entry which is preliminary data.</text>
</comment>
<dbReference type="AlphaFoldDB" id="A0A4C1U7Q5"/>
<evidence type="ECO:0000313" key="1">
    <source>
        <dbReference type="EMBL" id="GBP22415.1"/>
    </source>
</evidence>
<name>A0A4C1U7Q5_EUMVA</name>
<accession>A0A4C1U7Q5</accession>
<gene>
    <name evidence="1" type="ORF">EVAR_78591_1</name>
</gene>
<keyword evidence="2" id="KW-1185">Reference proteome</keyword>
<dbReference type="Proteomes" id="UP000299102">
    <property type="component" value="Unassembled WGS sequence"/>
</dbReference>
<organism evidence="1 2">
    <name type="scientific">Eumeta variegata</name>
    <name type="common">Bagworm moth</name>
    <name type="synonym">Eumeta japonica</name>
    <dbReference type="NCBI Taxonomy" id="151549"/>
    <lineage>
        <taxon>Eukaryota</taxon>
        <taxon>Metazoa</taxon>
        <taxon>Ecdysozoa</taxon>
        <taxon>Arthropoda</taxon>
        <taxon>Hexapoda</taxon>
        <taxon>Insecta</taxon>
        <taxon>Pterygota</taxon>
        <taxon>Neoptera</taxon>
        <taxon>Endopterygota</taxon>
        <taxon>Lepidoptera</taxon>
        <taxon>Glossata</taxon>
        <taxon>Ditrysia</taxon>
        <taxon>Tineoidea</taxon>
        <taxon>Psychidae</taxon>
        <taxon>Oiketicinae</taxon>
        <taxon>Eumeta</taxon>
    </lineage>
</organism>
<protein>
    <submittedName>
        <fullName evidence="1">Uncharacterized protein</fullName>
    </submittedName>
</protein>
<evidence type="ECO:0000313" key="2">
    <source>
        <dbReference type="Proteomes" id="UP000299102"/>
    </source>
</evidence>
<sequence>MDLRFDIETFERHIATGFGYEEVQPSAAEDRCVWYGICKNDTMKKLNCLYDGPPKPVQDDARLAPRMERYKKHAMGILVRRRHPTGSVRCGRDTSSSRPVRPTRVDNVPWYCASSSFANCTRACYTSTSVCAFIIPVLTHARCRLAYASPACALGFLCPESVNGAIVIGISIYVAVRRSYSNNRLWLRIDRREIRIRCERGKVRSSVVFILRRRPPIAVGRKENQCRPRLLANCHRPWRARRGQTASK</sequence>